<dbReference type="Proteomes" id="UP000199579">
    <property type="component" value="Unassembled WGS sequence"/>
</dbReference>
<organism evidence="2 3">
    <name type="scientific">Azotobacter beijerinckii</name>
    <dbReference type="NCBI Taxonomy" id="170623"/>
    <lineage>
        <taxon>Bacteria</taxon>
        <taxon>Pseudomonadati</taxon>
        <taxon>Pseudomonadota</taxon>
        <taxon>Gammaproteobacteria</taxon>
        <taxon>Pseudomonadales</taxon>
        <taxon>Pseudomonadaceae</taxon>
        <taxon>Azotobacter</taxon>
    </lineage>
</organism>
<gene>
    <name evidence="2" type="ORF">SAMN04244574_04397</name>
</gene>
<name>A0A1I4HZ10_9GAMM</name>
<evidence type="ECO:0000313" key="3">
    <source>
        <dbReference type="Proteomes" id="UP000199579"/>
    </source>
</evidence>
<protein>
    <submittedName>
        <fullName evidence="2">Uncharacterized protein</fullName>
    </submittedName>
</protein>
<feature type="region of interest" description="Disordered" evidence="1">
    <location>
        <begin position="93"/>
        <end position="117"/>
    </location>
</feature>
<evidence type="ECO:0000256" key="1">
    <source>
        <dbReference type="SAM" id="MobiDB-lite"/>
    </source>
</evidence>
<accession>A0A1I4HZ10</accession>
<dbReference type="EMBL" id="FOSX01000131">
    <property type="protein sequence ID" value="SFL46736.1"/>
    <property type="molecule type" value="Genomic_DNA"/>
</dbReference>
<evidence type="ECO:0000313" key="2">
    <source>
        <dbReference type="EMBL" id="SFL46736.1"/>
    </source>
</evidence>
<proteinExistence type="predicted"/>
<reference evidence="2 3" key="1">
    <citation type="submission" date="2016-10" db="EMBL/GenBank/DDBJ databases">
        <authorList>
            <person name="de Groot N.N."/>
        </authorList>
    </citation>
    <scope>NUCLEOTIDE SEQUENCE [LARGE SCALE GENOMIC DNA]</scope>
    <source>
        <strain evidence="2 3">DSM 381</strain>
    </source>
</reference>
<dbReference type="AlphaFoldDB" id="A0A1I4HZ10"/>
<sequence length="117" mass="12838">MPAAWIDDVFEANRQRQYPQELLFSTVVELMSLVSLGLRTSLHAAARQMDNLPVTVTALYDKVSRTKPALLRALVRGSAERLAPIVSELPALRGRPGGLHRPPAHHRGRVGGGGRLR</sequence>